<keyword evidence="4 10" id="KW-0808">Transferase</keyword>
<dbReference type="OrthoDB" id="9814402at2"/>
<keyword evidence="9 10" id="KW-0804">Transcription</keyword>
<dbReference type="RefSeq" id="WP_038279160.1">
    <property type="nucleotide sequence ID" value="NZ_AP018933.1"/>
</dbReference>
<dbReference type="GO" id="GO:0016779">
    <property type="term" value="F:nucleotidyltransferase activity"/>
    <property type="evidence" value="ECO:0007669"/>
    <property type="project" value="UniProtKB-KW"/>
</dbReference>
<dbReference type="KEGG" id="zpl:ZBT109_2133"/>
<dbReference type="NCBIfam" id="NF009118">
    <property type="entry name" value="PRK12469.1"/>
    <property type="match status" value="1"/>
</dbReference>
<evidence type="ECO:0000256" key="7">
    <source>
        <dbReference type="ARBA" id="ARBA00023082"/>
    </source>
</evidence>
<dbReference type="GO" id="GO:0016987">
    <property type="term" value="F:sigma factor activity"/>
    <property type="evidence" value="ECO:0007669"/>
    <property type="project" value="UniProtKB-KW"/>
</dbReference>
<dbReference type="GO" id="GO:0001216">
    <property type="term" value="F:DNA-binding transcription activator activity"/>
    <property type="evidence" value="ECO:0007669"/>
    <property type="project" value="InterPro"/>
</dbReference>
<dbReference type="InterPro" id="IPR007634">
    <property type="entry name" value="RNA_pol_sigma_54_DNA-bd"/>
</dbReference>
<dbReference type="PROSITE" id="PS50044">
    <property type="entry name" value="SIGMA54_3"/>
    <property type="match status" value="1"/>
</dbReference>
<protein>
    <recommendedName>
        <fullName evidence="2 10">RNA polymerase sigma-54 factor</fullName>
    </recommendedName>
</protein>
<comment type="function">
    <text evidence="10">Sigma factors are initiation factors that promote the attachment of RNA polymerase to specific initiation sites and are then released.</text>
</comment>
<dbReference type="GO" id="GO:0003677">
    <property type="term" value="F:DNA binding"/>
    <property type="evidence" value="ECO:0007669"/>
    <property type="project" value="UniProtKB-KW"/>
</dbReference>
<dbReference type="Pfam" id="PF00309">
    <property type="entry name" value="Sigma54_AID"/>
    <property type="match status" value="1"/>
</dbReference>
<dbReference type="PRINTS" id="PR00045">
    <property type="entry name" value="SIGMA54FCT"/>
</dbReference>
<dbReference type="AlphaFoldDB" id="A0A348HGW8"/>
<evidence type="ECO:0000259" key="11">
    <source>
        <dbReference type="Pfam" id="PF04552"/>
    </source>
</evidence>
<dbReference type="NCBIfam" id="TIGR02395">
    <property type="entry name" value="rpoN_sigma"/>
    <property type="match status" value="1"/>
</dbReference>
<evidence type="ECO:0000313" key="13">
    <source>
        <dbReference type="EMBL" id="BBG30870.1"/>
    </source>
</evidence>
<keyword evidence="7 10" id="KW-0731">Sigma factor</keyword>
<dbReference type="Proteomes" id="UP000267342">
    <property type="component" value="Chromosome"/>
</dbReference>
<dbReference type="EMBL" id="AP018933">
    <property type="protein sequence ID" value="BBG30870.1"/>
    <property type="molecule type" value="Genomic_DNA"/>
</dbReference>
<keyword evidence="3 10" id="KW-0240">DNA-directed RNA polymerase</keyword>
<dbReference type="GO" id="GO:0000428">
    <property type="term" value="C:DNA-directed RNA polymerase complex"/>
    <property type="evidence" value="ECO:0007669"/>
    <property type="project" value="UniProtKB-KW"/>
</dbReference>
<evidence type="ECO:0000256" key="3">
    <source>
        <dbReference type="ARBA" id="ARBA00022478"/>
    </source>
</evidence>
<evidence type="ECO:0000256" key="10">
    <source>
        <dbReference type="PIRNR" id="PIRNR000774"/>
    </source>
</evidence>
<evidence type="ECO:0000259" key="12">
    <source>
        <dbReference type="Pfam" id="PF04963"/>
    </source>
</evidence>
<dbReference type="PANTHER" id="PTHR32248">
    <property type="entry name" value="RNA POLYMERASE SIGMA-54 FACTOR"/>
    <property type="match status" value="1"/>
</dbReference>
<feature type="domain" description="RNA polymerase sigma factor 54 core-binding" evidence="12">
    <location>
        <begin position="114"/>
        <end position="307"/>
    </location>
</feature>
<gene>
    <name evidence="13" type="ORF">ZBT109_2133</name>
</gene>
<evidence type="ECO:0000256" key="8">
    <source>
        <dbReference type="ARBA" id="ARBA00023125"/>
    </source>
</evidence>
<dbReference type="PANTHER" id="PTHR32248:SF4">
    <property type="entry name" value="RNA POLYMERASE SIGMA-54 FACTOR"/>
    <property type="match status" value="1"/>
</dbReference>
<reference evidence="13 14" key="1">
    <citation type="submission" date="2018-09" db="EMBL/GenBank/DDBJ databases">
        <title>Zymobacter palmae IAM14233 (=T109) whole genome analysis.</title>
        <authorList>
            <person name="Yanase H."/>
        </authorList>
    </citation>
    <scope>NUCLEOTIDE SEQUENCE [LARGE SCALE GENOMIC DNA]</scope>
    <source>
        <strain evidence="13 14">IAM14233</strain>
    </source>
</reference>
<dbReference type="PROSITE" id="PS00718">
    <property type="entry name" value="SIGMA54_2"/>
    <property type="match status" value="1"/>
</dbReference>
<evidence type="ECO:0000256" key="2">
    <source>
        <dbReference type="ARBA" id="ARBA00019942"/>
    </source>
</evidence>
<keyword evidence="5 10" id="KW-0548">Nucleotidyltransferase</keyword>
<dbReference type="STRING" id="1123510.GCA_000620025_00762"/>
<dbReference type="InterPro" id="IPR007046">
    <property type="entry name" value="RNA_pol_sigma_54_core-bd"/>
</dbReference>
<name>A0A348HGW8_9GAMM</name>
<dbReference type="Gene3D" id="1.10.10.60">
    <property type="entry name" value="Homeodomain-like"/>
    <property type="match status" value="1"/>
</dbReference>
<evidence type="ECO:0000256" key="6">
    <source>
        <dbReference type="ARBA" id="ARBA00023015"/>
    </source>
</evidence>
<feature type="domain" description="RNA polymerase sigma factor 54 DNA-binding" evidence="11">
    <location>
        <begin position="321"/>
        <end position="478"/>
    </location>
</feature>
<dbReference type="Pfam" id="PF04552">
    <property type="entry name" value="Sigma54_DBD"/>
    <property type="match status" value="1"/>
</dbReference>
<dbReference type="Gene3D" id="1.10.10.1330">
    <property type="entry name" value="RNA polymerase sigma-54 factor, core-binding domain"/>
    <property type="match status" value="1"/>
</dbReference>
<dbReference type="GO" id="GO:0006352">
    <property type="term" value="P:DNA-templated transcription initiation"/>
    <property type="evidence" value="ECO:0007669"/>
    <property type="project" value="InterPro"/>
</dbReference>
<sequence length="480" mass="54141">MMTPSLQLNIGAHLTMTPQLQQAIHLLQLSTLDLRREIELAVEHNPMLMLVDTFDDAYELALEDDWSAAENTDSEESFDDAGIDEEREGMLAEGLINPTAPSSGGTEGPDIERNAREETLKDVLYRQASLLPLNDQQQLIADALIDALDERGYLSQPLNELRDGLNAQLREPVSDTDMHAVLSQLQQLEPTGVFARDLSECLLLQLNTLPSDTPLLPQARRLVRQFLEILAAHDFKRLKRRLTLDDESLDEIIAMIRRLDPAPGRLYSSETDNYVIPDLVLRRHPRQGGEVELNPLALPRVSLHDEYVHLIRRGDRSEGNQFLRHHLQEARWLMKSLSSRNDTLLKVGREIIRRQHAFLDHGEEAMKPLVLADIAEVVGLHESTVSRVTTQKYIHTPRGLFELKHFFSSHVGQAGDAHSSTAIRAKLKKLIAQEPPHKPLSDARLVALLAEDDITVARRTVAKYRESMGIPASSERKRLA</sequence>
<evidence type="ECO:0000256" key="9">
    <source>
        <dbReference type="ARBA" id="ARBA00023163"/>
    </source>
</evidence>
<keyword evidence="6 10" id="KW-0805">Transcription regulation</keyword>
<proteinExistence type="inferred from homology"/>
<dbReference type="PROSITE" id="PS00717">
    <property type="entry name" value="SIGMA54_1"/>
    <property type="match status" value="1"/>
</dbReference>
<dbReference type="PIRSF" id="PIRSF000774">
    <property type="entry name" value="RpoN"/>
    <property type="match status" value="1"/>
</dbReference>
<organism evidence="13 14">
    <name type="scientific">Zymobacter palmae</name>
    <dbReference type="NCBI Taxonomy" id="33074"/>
    <lineage>
        <taxon>Bacteria</taxon>
        <taxon>Pseudomonadati</taxon>
        <taxon>Pseudomonadota</taxon>
        <taxon>Gammaproteobacteria</taxon>
        <taxon>Oceanospirillales</taxon>
        <taxon>Halomonadaceae</taxon>
        <taxon>Zymobacter group</taxon>
        <taxon>Zymobacter</taxon>
    </lineage>
</organism>
<dbReference type="Pfam" id="PF04963">
    <property type="entry name" value="Sigma54_CBD"/>
    <property type="match status" value="1"/>
</dbReference>
<dbReference type="NCBIfam" id="NF004595">
    <property type="entry name" value="PRK05932.1-2"/>
    <property type="match status" value="1"/>
</dbReference>
<evidence type="ECO:0000256" key="1">
    <source>
        <dbReference type="ARBA" id="ARBA00008798"/>
    </source>
</evidence>
<dbReference type="InterPro" id="IPR038709">
    <property type="entry name" value="RpoN_core-bd_sf"/>
</dbReference>
<comment type="similarity">
    <text evidence="1 10">Belongs to the sigma-54 factor family.</text>
</comment>
<keyword evidence="8 10" id="KW-0238">DNA-binding</keyword>
<accession>A0A348HGW8</accession>
<evidence type="ECO:0000256" key="4">
    <source>
        <dbReference type="ARBA" id="ARBA00022679"/>
    </source>
</evidence>
<evidence type="ECO:0000256" key="5">
    <source>
        <dbReference type="ARBA" id="ARBA00022695"/>
    </source>
</evidence>
<evidence type="ECO:0000313" key="14">
    <source>
        <dbReference type="Proteomes" id="UP000267342"/>
    </source>
</evidence>
<dbReference type="InterPro" id="IPR000394">
    <property type="entry name" value="RNA_pol_sigma_54"/>
</dbReference>
<keyword evidence="14" id="KW-1185">Reference proteome</keyword>